<evidence type="ECO:0000313" key="3">
    <source>
        <dbReference type="Proteomes" id="UP000199258"/>
    </source>
</evidence>
<dbReference type="SUPFAM" id="SSF52980">
    <property type="entry name" value="Restriction endonuclease-like"/>
    <property type="match status" value="1"/>
</dbReference>
<dbReference type="STRING" id="335973.SAMN04488693_104205"/>
<reference evidence="2 3" key="1">
    <citation type="submission" date="2016-10" db="EMBL/GenBank/DDBJ databases">
        <authorList>
            <person name="de Groot N.N."/>
        </authorList>
    </citation>
    <scope>NUCLEOTIDE SEQUENCE [LARGE SCALE GENOMIC DNA]</scope>
    <source>
        <strain evidence="2 3">NP_1H</strain>
    </source>
</reference>
<dbReference type="Proteomes" id="UP000199258">
    <property type="component" value="Unassembled WGS sequence"/>
</dbReference>
<evidence type="ECO:0000313" key="2">
    <source>
        <dbReference type="EMBL" id="SDH96197.1"/>
    </source>
</evidence>
<dbReference type="Pfam" id="PF04480">
    <property type="entry name" value="DUF559"/>
    <property type="match status" value="1"/>
</dbReference>
<sequence length="274" mass="29941">MEVVEVLRGVGAVARTQVLRERGLSKRQIANSVARGEVLRLRAGVLALPGAPEDFSAAVLNNGLLTCASAAGRYGLWLLNPPARPHLSCLHGHSRDYANHRQRTVPAHEYLPLVGIPDVLVHALQCLPPVEAAVLVECSIRRGDTVRPFLLERLRGDRNGRARAALNLVTGCAESAIEVVARILFRSAGFHVETQVPIPGVGRVDFLLEGFVVVEVDGAAYHSDRRALRRDLQRNNAAIIGGYLVLRYSYEDIMFNQEAVLEQVSAVLSGRVIR</sequence>
<accession>A0A1G8GPD1</accession>
<dbReference type="AlphaFoldDB" id="A0A1G8GPD1"/>
<dbReference type="InterPro" id="IPR011335">
    <property type="entry name" value="Restrct_endonuc-II-like"/>
</dbReference>
<keyword evidence="2" id="KW-0540">Nuclease</keyword>
<name>A0A1G8GPD1_9MICC</name>
<dbReference type="GO" id="GO:0004519">
    <property type="term" value="F:endonuclease activity"/>
    <property type="evidence" value="ECO:0007669"/>
    <property type="project" value="UniProtKB-KW"/>
</dbReference>
<proteinExistence type="predicted"/>
<feature type="domain" description="DUF559" evidence="1">
    <location>
        <begin position="189"/>
        <end position="268"/>
    </location>
</feature>
<dbReference type="Gene3D" id="3.40.960.10">
    <property type="entry name" value="VSR Endonuclease"/>
    <property type="match status" value="1"/>
</dbReference>
<dbReference type="InterPro" id="IPR007569">
    <property type="entry name" value="DUF559"/>
</dbReference>
<keyword evidence="2" id="KW-0255">Endonuclease</keyword>
<keyword evidence="2" id="KW-0378">Hydrolase</keyword>
<evidence type="ECO:0000259" key="1">
    <source>
        <dbReference type="Pfam" id="PF04480"/>
    </source>
</evidence>
<dbReference type="EMBL" id="FNDT01000004">
    <property type="protein sequence ID" value="SDH96197.1"/>
    <property type="molecule type" value="Genomic_DNA"/>
</dbReference>
<protein>
    <submittedName>
        <fullName evidence="2">Very-short-patch-repair endonuclease</fullName>
    </submittedName>
</protein>
<organism evidence="2 3">
    <name type="scientific">Arthrobacter subterraneus</name>
    <dbReference type="NCBI Taxonomy" id="335973"/>
    <lineage>
        <taxon>Bacteria</taxon>
        <taxon>Bacillati</taxon>
        <taxon>Actinomycetota</taxon>
        <taxon>Actinomycetes</taxon>
        <taxon>Micrococcales</taxon>
        <taxon>Micrococcaceae</taxon>
        <taxon>Arthrobacter</taxon>
    </lineage>
</organism>
<gene>
    <name evidence="2" type="ORF">SAMN04488693_104205</name>
</gene>
<keyword evidence="3" id="KW-1185">Reference proteome</keyword>